<dbReference type="SUPFAM" id="SSF55073">
    <property type="entry name" value="Nucleotide cyclase"/>
    <property type="match status" value="1"/>
</dbReference>
<dbReference type="SMART" id="SM00267">
    <property type="entry name" value="GGDEF"/>
    <property type="match status" value="1"/>
</dbReference>
<organism evidence="7 8">
    <name type="scientific">Luteimonas yindakuii</name>
    <dbReference type="NCBI Taxonomy" id="2565782"/>
    <lineage>
        <taxon>Bacteria</taxon>
        <taxon>Pseudomonadati</taxon>
        <taxon>Pseudomonadota</taxon>
        <taxon>Gammaproteobacteria</taxon>
        <taxon>Lysobacterales</taxon>
        <taxon>Lysobacteraceae</taxon>
        <taxon>Luteimonas</taxon>
    </lineage>
</organism>
<evidence type="ECO:0000259" key="6">
    <source>
        <dbReference type="PROSITE" id="PS50887"/>
    </source>
</evidence>
<feature type="transmembrane region" description="Helical" evidence="4">
    <location>
        <begin position="227"/>
        <end position="244"/>
    </location>
</feature>
<dbReference type="PROSITE" id="PS50887">
    <property type="entry name" value="GGDEF"/>
    <property type="match status" value="1"/>
</dbReference>
<dbReference type="FunFam" id="3.30.70.270:FF:000001">
    <property type="entry name" value="Diguanylate cyclase domain protein"/>
    <property type="match status" value="1"/>
</dbReference>
<comment type="cofactor">
    <cofactor evidence="1">
        <name>Mg(2+)</name>
        <dbReference type="ChEBI" id="CHEBI:18420"/>
    </cofactor>
</comment>
<evidence type="ECO:0000256" key="3">
    <source>
        <dbReference type="ARBA" id="ARBA00034247"/>
    </source>
</evidence>
<dbReference type="Pfam" id="PF07696">
    <property type="entry name" value="7TMR-DISMED2"/>
    <property type="match status" value="1"/>
</dbReference>
<feature type="transmembrane region" description="Helical" evidence="4">
    <location>
        <begin position="264"/>
        <end position="283"/>
    </location>
</feature>
<dbReference type="InterPro" id="IPR000160">
    <property type="entry name" value="GGDEF_dom"/>
</dbReference>
<feature type="transmembrane region" description="Helical" evidence="4">
    <location>
        <begin position="321"/>
        <end position="341"/>
    </location>
</feature>
<dbReference type="AlphaFoldDB" id="A0A4Z1R5Q9"/>
<dbReference type="RefSeq" id="WP_134673260.1">
    <property type="nucleotide sequence ID" value="NZ_SPUH01000001.1"/>
</dbReference>
<feature type="transmembrane region" description="Helical" evidence="4">
    <location>
        <begin position="385"/>
        <end position="403"/>
    </location>
</feature>
<feature type="transmembrane region" description="Helical" evidence="4">
    <location>
        <begin position="295"/>
        <end position="315"/>
    </location>
</feature>
<dbReference type="Pfam" id="PF00990">
    <property type="entry name" value="GGDEF"/>
    <property type="match status" value="1"/>
</dbReference>
<evidence type="ECO:0000256" key="4">
    <source>
        <dbReference type="SAM" id="Phobius"/>
    </source>
</evidence>
<dbReference type="GO" id="GO:1902201">
    <property type="term" value="P:negative regulation of bacterial-type flagellum-dependent cell motility"/>
    <property type="evidence" value="ECO:0007669"/>
    <property type="project" value="TreeGrafter"/>
</dbReference>
<dbReference type="InterPro" id="IPR011623">
    <property type="entry name" value="7TMR_DISM_rcpt_extracell_dom1"/>
</dbReference>
<feature type="transmembrane region" description="Helical" evidence="4">
    <location>
        <begin position="198"/>
        <end position="220"/>
    </location>
</feature>
<dbReference type="CDD" id="cd01949">
    <property type="entry name" value="GGDEF"/>
    <property type="match status" value="1"/>
</dbReference>
<feature type="signal peptide" evidence="5">
    <location>
        <begin position="1"/>
        <end position="31"/>
    </location>
</feature>
<dbReference type="PANTHER" id="PTHR45138">
    <property type="entry name" value="REGULATORY COMPONENTS OF SENSORY TRANSDUCTION SYSTEM"/>
    <property type="match status" value="1"/>
</dbReference>
<evidence type="ECO:0000313" key="7">
    <source>
        <dbReference type="EMBL" id="TKS53875.1"/>
    </source>
</evidence>
<protein>
    <recommendedName>
        <fullName evidence="2">diguanylate cyclase</fullName>
        <ecNumber evidence="2">2.7.7.65</ecNumber>
    </recommendedName>
</protein>
<evidence type="ECO:0000256" key="5">
    <source>
        <dbReference type="SAM" id="SignalP"/>
    </source>
</evidence>
<dbReference type="NCBIfam" id="TIGR00254">
    <property type="entry name" value="GGDEF"/>
    <property type="match status" value="1"/>
</dbReference>
<dbReference type="EC" id="2.7.7.65" evidence="2"/>
<keyword evidence="4" id="KW-1133">Transmembrane helix</keyword>
<dbReference type="EMBL" id="SPUH01000001">
    <property type="protein sequence ID" value="TKS53875.1"/>
    <property type="molecule type" value="Genomic_DNA"/>
</dbReference>
<comment type="caution">
    <text evidence="7">The sequence shown here is derived from an EMBL/GenBank/DDBJ whole genome shotgun (WGS) entry which is preliminary data.</text>
</comment>
<feature type="domain" description="GGDEF" evidence="6">
    <location>
        <begin position="479"/>
        <end position="613"/>
    </location>
</feature>
<keyword evidence="8" id="KW-1185">Reference proteome</keyword>
<dbReference type="InterPro" id="IPR011622">
    <property type="entry name" value="7TMR_DISM_rcpt_extracell_dom2"/>
</dbReference>
<dbReference type="PANTHER" id="PTHR45138:SF9">
    <property type="entry name" value="DIGUANYLATE CYCLASE DGCM-RELATED"/>
    <property type="match status" value="1"/>
</dbReference>
<dbReference type="InterPro" id="IPR029787">
    <property type="entry name" value="Nucleotide_cyclase"/>
</dbReference>
<gene>
    <name evidence="7" type="ORF">E4582_03190</name>
</gene>
<evidence type="ECO:0000313" key="8">
    <source>
        <dbReference type="Proteomes" id="UP000298681"/>
    </source>
</evidence>
<comment type="catalytic activity">
    <reaction evidence="3">
        <text>2 GTP = 3',3'-c-di-GMP + 2 diphosphate</text>
        <dbReference type="Rhea" id="RHEA:24898"/>
        <dbReference type="ChEBI" id="CHEBI:33019"/>
        <dbReference type="ChEBI" id="CHEBI:37565"/>
        <dbReference type="ChEBI" id="CHEBI:58805"/>
        <dbReference type="EC" id="2.7.7.65"/>
    </reaction>
</comment>
<dbReference type="InterPro" id="IPR043128">
    <property type="entry name" value="Rev_trsase/Diguanyl_cyclase"/>
</dbReference>
<dbReference type="Gene3D" id="3.30.70.270">
    <property type="match status" value="1"/>
</dbReference>
<reference evidence="7 8" key="1">
    <citation type="submission" date="2019-01" db="EMBL/GenBank/DDBJ databases">
        <authorList>
            <person name="Zhang S."/>
        </authorList>
    </citation>
    <scope>NUCLEOTIDE SEQUENCE [LARGE SCALE GENOMIC DNA]</scope>
    <source>
        <strain evidence="7 8">1626</strain>
    </source>
</reference>
<dbReference type="Proteomes" id="UP000298681">
    <property type="component" value="Unassembled WGS sequence"/>
</dbReference>
<proteinExistence type="predicted"/>
<dbReference type="InterPro" id="IPR050469">
    <property type="entry name" value="Diguanylate_Cyclase"/>
</dbReference>
<dbReference type="GO" id="GO:0005886">
    <property type="term" value="C:plasma membrane"/>
    <property type="evidence" value="ECO:0007669"/>
    <property type="project" value="TreeGrafter"/>
</dbReference>
<name>A0A4Z1R5Q9_9GAMM</name>
<dbReference type="GO" id="GO:0052621">
    <property type="term" value="F:diguanylate cyclase activity"/>
    <property type="evidence" value="ECO:0007669"/>
    <property type="project" value="UniProtKB-EC"/>
</dbReference>
<evidence type="ECO:0000256" key="1">
    <source>
        <dbReference type="ARBA" id="ARBA00001946"/>
    </source>
</evidence>
<accession>A0A4Z1R5Q9</accession>
<dbReference type="Gene3D" id="2.60.40.2380">
    <property type="match status" value="1"/>
</dbReference>
<dbReference type="Pfam" id="PF07695">
    <property type="entry name" value="7TMR-DISM_7TM"/>
    <property type="match status" value="1"/>
</dbReference>
<evidence type="ECO:0000256" key="2">
    <source>
        <dbReference type="ARBA" id="ARBA00012528"/>
    </source>
</evidence>
<keyword evidence="4" id="KW-0812">Transmembrane</keyword>
<dbReference type="GO" id="GO:0043709">
    <property type="term" value="P:cell adhesion involved in single-species biofilm formation"/>
    <property type="evidence" value="ECO:0007669"/>
    <property type="project" value="TreeGrafter"/>
</dbReference>
<keyword evidence="5" id="KW-0732">Signal</keyword>
<keyword evidence="4" id="KW-0472">Membrane</keyword>
<sequence length="619" mass="67253">MALGPVWLLHGRALLLALLALSCLLPAPTCAAAPSAPALIDAATTRASLAPHLQLLHDTAGDIEPGEALRLARAGGFEPLPDGRTALGFQPGAHWFHAIVVNRNARERDWLLVQEYPLSDRLDLYVVHADRTTLHHAGGDHLPFASRAVRDRHPNFRISLPVGEPVELLLRIESQSSLQVPLVLYTPVAYAGHARDSLLVIGLYYGIILALFVYNLVLWLSLRDASYFWYLFHICAFGLVLFTLNGFGFEYLWPDSPWLADRAVPMSICLALVAMQQFARHFLELPRRWSLGNAISLGMIGFFIAFGIASIWLPYRTATPVASGAVLVGVAWILLATIHVVRQGYAPAKLLLLAWLAFLAGTAAFTLLAFGLLPKNLATGYGVQIGSALEMLLLSVALGYRYASLRNENERIVAEATARLEGKVAQRTQELRGALTQLEEAHARLRDSSRRDGLTGLYNRTWFREEFAVLVRHAADEQRPLAVLMIDLDHFKAINDRHGHLGGDECLRIAARRIGRVLRQHDALLARFGGEEFVAALPGHDAAAATAVGHAVCTALASTPCLFESREIMLSASIGIHAGVPDNQGVDGLLAAADSALYVAKAQGRGCVRMSPASAAPIA</sequence>
<feature type="chain" id="PRO_5021416559" description="diguanylate cyclase" evidence="5">
    <location>
        <begin position="32"/>
        <end position="619"/>
    </location>
</feature>
<feature type="transmembrane region" description="Helical" evidence="4">
    <location>
        <begin position="350"/>
        <end position="373"/>
    </location>
</feature>